<organism evidence="4 5">
    <name type="scientific">Trypanosoma theileri</name>
    <dbReference type="NCBI Taxonomy" id="67003"/>
    <lineage>
        <taxon>Eukaryota</taxon>
        <taxon>Discoba</taxon>
        <taxon>Euglenozoa</taxon>
        <taxon>Kinetoplastea</taxon>
        <taxon>Metakinetoplastina</taxon>
        <taxon>Trypanosomatida</taxon>
        <taxon>Trypanosomatidae</taxon>
        <taxon>Trypanosoma</taxon>
    </lineage>
</organism>
<dbReference type="GO" id="GO:0005737">
    <property type="term" value="C:cytoplasm"/>
    <property type="evidence" value="ECO:0007669"/>
    <property type="project" value="UniProtKB-SubCell"/>
</dbReference>
<dbReference type="RefSeq" id="XP_028884730.1">
    <property type="nucleotide sequence ID" value="XM_029024327.1"/>
</dbReference>
<keyword evidence="5" id="KW-1185">Reference proteome</keyword>
<dbReference type="CDD" id="cd22860">
    <property type="entry name" value="PDRG1"/>
    <property type="match status" value="1"/>
</dbReference>
<evidence type="ECO:0000256" key="2">
    <source>
        <dbReference type="ARBA" id="ARBA00022490"/>
    </source>
</evidence>
<proteinExistence type="predicted"/>
<evidence type="ECO:0000256" key="1">
    <source>
        <dbReference type="ARBA" id="ARBA00004496"/>
    </source>
</evidence>
<reference evidence="4 5" key="1">
    <citation type="submission" date="2017-03" db="EMBL/GenBank/DDBJ databases">
        <title>An alternative strategy for trypanosome survival in the mammalian bloodstream revealed through genome and transcriptome analysis of the ubiquitous bovine parasite Trypanosoma (Megatrypanum) theileri.</title>
        <authorList>
            <person name="Kelly S."/>
            <person name="Ivens A."/>
            <person name="Mott A."/>
            <person name="O'Neill E."/>
            <person name="Emms D."/>
            <person name="Macleod O."/>
            <person name="Voorheis P."/>
            <person name="Matthews J."/>
            <person name="Matthews K."/>
            <person name="Carrington M."/>
        </authorList>
    </citation>
    <scope>NUCLEOTIDE SEQUENCE [LARGE SCALE GENOMIC DNA]</scope>
    <source>
        <strain evidence="4">Edinburgh</strain>
    </source>
</reference>
<evidence type="ECO:0000313" key="4">
    <source>
        <dbReference type="EMBL" id="ORC90664.1"/>
    </source>
</evidence>
<protein>
    <submittedName>
        <fullName evidence="4">p53 and DNA damage-regulated protein 1</fullName>
    </submittedName>
</protein>
<dbReference type="PANTHER" id="PTHR21162">
    <property type="entry name" value="P53 AND DNA DAMAGE-REGULATED PROTEIN"/>
    <property type="match status" value="1"/>
</dbReference>
<dbReference type="GeneID" id="39984107"/>
<keyword evidence="2" id="KW-0963">Cytoplasm</keyword>
<comment type="caution">
    <text evidence="4">The sequence shown here is derived from an EMBL/GenBank/DDBJ whole genome shotgun (WGS) entry which is preliminary data.</text>
</comment>
<dbReference type="PANTHER" id="PTHR21162:SF0">
    <property type="entry name" value="P53 AND DNA DAMAGE-REGULATED PROTEIN 1"/>
    <property type="match status" value="1"/>
</dbReference>
<evidence type="ECO:0000256" key="3">
    <source>
        <dbReference type="ARBA" id="ARBA00023186"/>
    </source>
</evidence>
<dbReference type="VEuPathDB" id="TriTrypDB:TM35_000084620"/>
<accession>A0A1X0P149</accession>
<dbReference type="InterPro" id="IPR030482">
    <property type="entry name" value="PDRG1"/>
</dbReference>
<dbReference type="AlphaFoldDB" id="A0A1X0P149"/>
<keyword evidence="3" id="KW-0143">Chaperone</keyword>
<comment type="subcellular location">
    <subcellularLocation>
        <location evidence="1">Cytoplasm</location>
    </subcellularLocation>
</comment>
<sequence>MDINATHSTQLENAAEEVAEAKQYLTDLDRRQNQYREGSRVIKNKQYSEDLWLLCSGRVFVKSCLEPKHTLDFLSWRLDAGAKEIERARDDLKRKIAYLAELEGSEATLAQMLKGFELKPVN</sequence>
<dbReference type="OrthoDB" id="20282at2759"/>
<dbReference type="Proteomes" id="UP000192257">
    <property type="component" value="Unassembled WGS sequence"/>
</dbReference>
<evidence type="ECO:0000313" key="5">
    <source>
        <dbReference type="Proteomes" id="UP000192257"/>
    </source>
</evidence>
<name>A0A1X0P149_9TRYP</name>
<dbReference type="EMBL" id="NBCO01000008">
    <property type="protein sequence ID" value="ORC90664.1"/>
    <property type="molecule type" value="Genomic_DNA"/>
</dbReference>
<gene>
    <name evidence="4" type="ORF">TM35_000084620</name>
</gene>